<keyword evidence="1" id="KW-0812">Transmembrane</keyword>
<feature type="transmembrane region" description="Helical" evidence="1">
    <location>
        <begin position="428"/>
        <end position="448"/>
    </location>
</feature>
<name>A0ABT3RMR5_9BACT</name>
<feature type="transmembrane region" description="Helical" evidence="1">
    <location>
        <begin position="403"/>
        <end position="422"/>
    </location>
</feature>
<dbReference type="Pfam" id="PF06123">
    <property type="entry name" value="CreD"/>
    <property type="match status" value="1"/>
</dbReference>
<feature type="transmembrane region" description="Helical" evidence="1">
    <location>
        <begin position="376"/>
        <end position="396"/>
    </location>
</feature>
<comment type="caution">
    <text evidence="2">The sequence shown here is derived from an EMBL/GenBank/DDBJ whole genome shotgun (WGS) entry which is preliminary data.</text>
</comment>
<dbReference type="NCBIfam" id="NF008712">
    <property type="entry name" value="PRK11715.1-1"/>
    <property type="match status" value="1"/>
</dbReference>
<organism evidence="2 3">
    <name type="scientific">Mangrovivirga halotolerans</name>
    <dbReference type="NCBI Taxonomy" id="2993936"/>
    <lineage>
        <taxon>Bacteria</taxon>
        <taxon>Pseudomonadati</taxon>
        <taxon>Bacteroidota</taxon>
        <taxon>Cytophagia</taxon>
        <taxon>Cytophagales</taxon>
        <taxon>Mangrovivirgaceae</taxon>
        <taxon>Mangrovivirga</taxon>
    </lineage>
</organism>
<evidence type="ECO:0000256" key="1">
    <source>
        <dbReference type="SAM" id="Phobius"/>
    </source>
</evidence>
<gene>
    <name evidence="2" type="primary">creD</name>
    <name evidence="2" type="ORF">OO013_02085</name>
</gene>
<dbReference type="PIRSF" id="PIRSF004548">
    <property type="entry name" value="CreD"/>
    <property type="match status" value="1"/>
</dbReference>
<keyword evidence="1" id="KW-0472">Membrane</keyword>
<dbReference type="PANTHER" id="PTHR30092">
    <property type="entry name" value="INNER MEMBRANE PROTEIN CRED"/>
    <property type="match status" value="1"/>
</dbReference>
<proteinExistence type="predicted"/>
<dbReference type="EMBL" id="JAPFQN010000002">
    <property type="protein sequence ID" value="MCX2742633.1"/>
    <property type="molecule type" value="Genomic_DNA"/>
</dbReference>
<keyword evidence="3" id="KW-1185">Reference proteome</keyword>
<dbReference type="Proteomes" id="UP001209885">
    <property type="component" value="Unassembled WGS sequence"/>
</dbReference>
<feature type="transmembrane region" description="Helical" evidence="1">
    <location>
        <begin position="29"/>
        <end position="54"/>
    </location>
</feature>
<feature type="transmembrane region" description="Helical" evidence="1">
    <location>
        <begin position="322"/>
        <end position="339"/>
    </location>
</feature>
<evidence type="ECO:0000313" key="3">
    <source>
        <dbReference type="Proteomes" id="UP001209885"/>
    </source>
</evidence>
<keyword evidence="1" id="KW-1133">Transmembrane helix</keyword>
<sequence length="461" mass="52171">MENNENPPMRNQESQSYFERLMTSLRNSVMLKMLVVAFLVLLLLIPTGMIINLIEERKELNEFVTEEVSGKWAGEQTLAGPVLTIPVIEKKRTSDWHEEDPQYKYSTKYLQVLPQNLKINGEVVPNKLSRGIYEAIVYESNIQISGDFSFEPKEELGNYDSIDYQNAFLTIGISDLRGVEERIIVNWNGTESKVRPGSRIRKIIESGVSANVNAEGLKNKNVSFGLNLKLKGSSDLSFIPSGGETIVKMRSSWPSPKFGGTIIPDDRNVTSEGFNATWKTLEINRNFPQSWFGDEYSDAFNRSSFGLSLLNPADQYQNTLRAAKYAILTITLTFLIFFLSEAIKGQRIHPFQYILVGFALCLFYALLIALSEHMPFNTAYLSASIAIISMIFFYSLKVFQSKRFAFVVLGLLVALYGFLYVTLKLEDYALLMGTCGLAIILALTMYFTRNINWYKLSRGTA</sequence>
<dbReference type="RefSeq" id="WP_266054923.1">
    <property type="nucleotide sequence ID" value="NZ_JAPFQN010000002.1"/>
</dbReference>
<evidence type="ECO:0000313" key="2">
    <source>
        <dbReference type="EMBL" id="MCX2742633.1"/>
    </source>
</evidence>
<protein>
    <submittedName>
        <fullName evidence="2">Cell envelope integrity protein CreD</fullName>
    </submittedName>
</protein>
<dbReference type="InterPro" id="IPR010364">
    <property type="entry name" value="Uncharacterised_IM_CreD"/>
</dbReference>
<reference evidence="2 3" key="1">
    <citation type="submission" date="2022-11" db="EMBL/GenBank/DDBJ databases">
        <title>The characterization of three novel Bacteroidetes species and genomic analysis of their roles in tidal elemental geochemical cycles.</title>
        <authorList>
            <person name="Ma K."/>
        </authorList>
    </citation>
    <scope>NUCLEOTIDE SEQUENCE [LARGE SCALE GENOMIC DNA]</scope>
    <source>
        <strain evidence="2 3">M17</strain>
    </source>
</reference>
<dbReference type="PANTHER" id="PTHR30092:SF0">
    <property type="entry name" value="INNER MEMBRANE PROTEIN CRED"/>
    <property type="match status" value="1"/>
</dbReference>
<feature type="transmembrane region" description="Helical" evidence="1">
    <location>
        <begin position="351"/>
        <end position="370"/>
    </location>
</feature>
<accession>A0ABT3RMR5</accession>